<dbReference type="InterPro" id="IPR001356">
    <property type="entry name" value="HD"/>
</dbReference>
<dbReference type="GO" id="GO:0003677">
    <property type="term" value="F:DNA binding"/>
    <property type="evidence" value="ECO:0007669"/>
    <property type="project" value="UniProtKB-UniRule"/>
</dbReference>
<comment type="caution">
    <text evidence="6">The sequence shown here is derived from an EMBL/GenBank/DDBJ whole genome shotgun (WGS) entry which is preliminary data.</text>
</comment>
<feature type="DNA-binding region" description="Homeobox" evidence="2">
    <location>
        <begin position="19"/>
        <end position="78"/>
    </location>
</feature>
<evidence type="ECO:0000256" key="1">
    <source>
        <dbReference type="ARBA" id="ARBA00004123"/>
    </source>
</evidence>
<evidence type="ECO:0000256" key="3">
    <source>
        <dbReference type="RuleBase" id="RU000682"/>
    </source>
</evidence>
<feature type="region of interest" description="Disordered" evidence="4">
    <location>
        <begin position="1"/>
        <end position="20"/>
    </location>
</feature>
<dbReference type="Proteomes" id="UP001293254">
    <property type="component" value="Unassembled WGS sequence"/>
</dbReference>
<evidence type="ECO:0000259" key="5">
    <source>
        <dbReference type="PROSITE" id="PS50071"/>
    </source>
</evidence>
<feature type="region of interest" description="Disordered" evidence="4">
    <location>
        <begin position="273"/>
        <end position="301"/>
    </location>
</feature>
<dbReference type="PANTHER" id="PTHR47713:SF2">
    <property type="entry name" value="HOMEODOMAIN-LIKE SUPERFAMILY PROTEIN"/>
    <property type="match status" value="1"/>
</dbReference>
<sequence>MEEESPEMHSEDEKAVVEKNKKRIVKTRAQVQALEKFYNEHKYPTESMKIQLAESIGLTEKQVSGWFCHRRLKDKKLMNGENCATGRQDRSSGVVQDRGSGHRQDSCGSTKQGDDRNFDTREVESGRLTPKDFSAADLTYEHGSHYAGNYNRVNDASSGSSSSLRNISNHQNGDAFDAASSKYLIPKFPADVKGGKARSGPSGYLKVKGQVENAAITAVKRQLGKHYREDGPPLGVEFDALPPGAFESSMQDQVQETCYTGDAVRATSPDVSKIRQNPKFGEGREYKSSMSSYNSNMDGTSLKMRRGSDIPDSYTQQKFRLKNSLSKGGAYYNNSSVELPEGSDGDIPGIESRDEYRLKPRKSVEVMRIDCVSSHPRPQTFGGKVGEEQAERSCRKPIDMGTKVSLGENIENDYSDLIRKGNHHHNYRDKGMSRKIIKDGKMHPDRKTINENRVKMPFKNAAPKRLREDYPHQQHHLKTSSMVDNLPESYQFIRSATEMPSSFSEDEESAETSSSVD</sequence>
<keyword evidence="2 3" id="KW-0371">Homeobox</keyword>
<feature type="region of interest" description="Disordered" evidence="4">
    <location>
        <begin position="495"/>
        <end position="517"/>
    </location>
</feature>
<dbReference type="Pfam" id="PF00046">
    <property type="entry name" value="Homeodomain"/>
    <property type="match status" value="1"/>
</dbReference>
<accession>A0AAE1Z3Q3</accession>
<dbReference type="PROSITE" id="PS50071">
    <property type="entry name" value="HOMEOBOX_2"/>
    <property type="match status" value="1"/>
</dbReference>
<gene>
    <name evidence="6" type="ORF">Salat_0476500</name>
</gene>
<name>A0AAE1Z3Q3_9LAMI</name>
<dbReference type="Gene3D" id="1.10.10.60">
    <property type="entry name" value="Homeodomain-like"/>
    <property type="match status" value="1"/>
</dbReference>
<reference evidence="6" key="2">
    <citation type="journal article" date="2024" name="Plant">
        <title>Genomic evolution and insights into agronomic trait innovations of Sesamum species.</title>
        <authorList>
            <person name="Miao H."/>
            <person name="Wang L."/>
            <person name="Qu L."/>
            <person name="Liu H."/>
            <person name="Sun Y."/>
            <person name="Le M."/>
            <person name="Wang Q."/>
            <person name="Wei S."/>
            <person name="Zheng Y."/>
            <person name="Lin W."/>
            <person name="Duan Y."/>
            <person name="Cao H."/>
            <person name="Xiong S."/>
            <person name="Wang X."/>
            <person name="Wei L."/>
            <person name="Li C."/>
            <person name="Ma Q."/>
            <person name="Ju M."/>
            <person name="Zhao R."/>
            <person name="Li G."/>
            <person name="Mu C."/>
            <person name="Tian Q."/>
            <person name="Mei H."/>
            <person name="Zhang T."/>
            <person name="Gao T."/>
            <person name="Zhang H."/>
        </authorList>
    </citation>
    <scope>NUCLEOTIDE SEQUENCE</scope>
    <source>
        <strain evidence="6">3651</strain>
    </source>
</reference>
<evidence type="ECO:0000256" key="2">
    <source>
        <dbReference type="PROSITE-ProRule" id="PRU00108"/>
    </source>
</evidence>
<feature type="region of interest" description="Disordered" evidence="4">
    <location>
        <begin position="81"/>
        <end position="128"/>
    </location>
</feature>
<evidence type="ECO:0000313" key="6">
    <source>
        <dbReference type="EMBL" id="KAK4441416.1"/>
    </source>
</evidence>
<dbReference type="SMART" id="SM00389">
    <property type="entry name" value="HOX"/>
    <property type="match status" value="1"/>
</dbReference>
<dbReference type="InterPro" id="IPR009057">
    <property type="entry name" value="Homeodomain-like_sf"/>
</dbReference>
<dbReference type="PANTHER" id="PTHR47713">
    <property type="entry name" value="HOMEODOMAIN-LIKE SUPERFAMILY PROTEIN"/>
    <property type="match status" value="1"/>
</dbReference>
<keyword evidence="2 3" id="KW-0539">Nucleus</keyword>
<feature type="compositionally biased region" description="Basic and acidic residues" evidence="4">
    <location>
        <begin position="1"/>
        <end position="19"/>
    </location>
</feature>
<evidence type="ECO:0000256" key="4">
    <source>
        <dbReference type="SAM" id="MobiDB-lite"/>
    </source>
</evidence>
<feature type="compositionally biased region" description="Basic and acidic residues" evidence="4">
    <location>
        <begin position="112"/>
        <end position="125"/>
    </location>
</feature>
<feature type="compositionally biased region" description="Low complexity" evidence="4">
    <location>
        <begin position="288"/>
        <end position="297"/>
    </location>
</feature>
<dbReference type="EMBL" id="JACGWO010000001">
    <property type="protein sequence ID" value="KAK4441416.1"/>
    <property type="molecule type" value="Genomic_DNA"/>
</dbReference>
<feature type="domain" description="Homeobox" evidence="5">
    <location>
        <begin position="17"/>
        <end position="77"/>
    </location>
</feature>
<reference evidence="6" key="1">
    <citation type="submission" date="2020-06" db="EMBL/GenBank/DDBJ databases">
        <authorList>
            <person name="Li T."/>
            <person name="Hu X."/>
            <person name="Zhang T."/>
            <person name="Song X."/>
            <person name="Zhang H."/>
            <person name="Dai N."/>
            <person name="Sheng W."/>
            <person name="Hou X."/>
            <person name="Wei L."/>
        </authorList>
    </citation>
    <scope>NUCLEOTIDE SEQUENCE</scope>
    <source>
        <strain evidence="6">3651</strain>
        <tissue evidence="6">Leaf</tissue>
    </source>
</reference>
<dbReference type="GO" id="GO:0005634">
    <property type="term" value="C:nucleus"/>
    <property type="evidence" value="ECO:0007669"/>
    <property type="project" value="UniProtKB-SubCell"/>
</dbReference>
<protein>
    <recommendedName>
        <fullName evidence="5">Homeobox domain-containing protein</fullName>
    </recommendedName>
</protein>
<proteinExistence type="predicted"/>
<comment type="subcellular location">
    <subcellularLocation>
        <location evidence="1 2 3">Nucleus</location>
    </subcellularLocation>
</comment>
<dbReference type="SUPFAM" id="SSF46689">
    <property type="entry name" value="Homeodomain-like"/>
    <property type="match status" value="1"/>
</dbReference>
<dbReference type="CDD" id="cd00086">
    <property type="entry name" value="homeodomain"/>
    <property type="match status" value="1"/>
</dbReference>
<evidence type="ECO:0000313" key="7">
    <source>
        <dbReference type="Proteomes" id="UP001293254"/>
    </source>
</evidence>
<feature type="region of interest" description="Disordered" evidence="4">
    <location>
        <begin position="331"/>
        <end position="353"/>
    </location>
</feature>
<dbReference type="AlphaFoldDB" id="A0AAE1Z3Q3"/>
<keyword evidence="7" id="KW-1185">Reference proteome</keyword>
<keyword evidence="2 3" id="KW-0238">DNA-binding</keyword>
<organism evidence="6 7">
    <name type="scientific">Sesamum alatum</name>
    <dbReference type="NCBI Taxonomy" id="300844"/>
    <lineage>
        <taxon>Eukaryota</taxon>
        <taxon>Viridiplantae</taxon>
        <taxon>Streptophyta</taxon>
        <taxon>Embryophyta</taxon>
        <taxon>Tracheophyta</taxon>
        <taxon>Spermatophyta</taxon>
        <taxon>Magnoliopsida</taxon>
        <taxon>eudicotyledons</taxon>
        <taxon>Gunneridae</taxon>
        <taxon>Pentapetalae</taxon>
        <taxon>asterids</taxon>
        <taxon>lamiids</taxon>
        <taxon>Lamiales</taxon>
        <taxon>Pedaliaceae</taxon>
        <taxon>Sesamum</taxon>
    </lineage>
</organism>